<keyword evidence="3" id="KW-1185">Reference proteome</keyword>
<evidence type="ECO:0000259" key="1">
    <source>
        <dbReference type="Pfam" id="PF00462"/>
    </source>
</evidence>
<dbReference type="InterPro" id="IPR002109">
    <property type="entry name" value="Glutaredoxin"/>
</dbReference>
<proteinExistence type="predicted"/>
<dbReference type="Pfam" id="PF00462">
    <property type="entry name" value="Glutaredoxin"/>
    <property type="match status" value="1"/>
</dbReference>
<dbReference type="Gramene" id="Kaladp0175s0001.1.v1.1">
    <property type="protein sequence ID" value="Kaladp0175s0001.1.v1.1.CDS.1"/>
    <property type="gene ID" value="Kaladp0175s0001.v1.1"/>
</dbReference>
<dbReference type="Proteomes" id="UP000594263">
    <property type="component" value="Unplaced"/>
</dbReference>
<dbReference type="PANTHER" id="PTHR45669:SF14">
    <property type="entry name" value="EMB|CAB81925.1-RELATED"/>
    <property type="match status" value="1"/>
</dbReference>
<dbReference type="CDD" id="cd03031">
    <property type="entry name" value="GRX_GRX_like"/>
    <property type="match status" value="1"/>
</dbReference>
<evidence type="ECO:0000313" key="3">
    <source>
        <dbReference type="Proteomes" id="UP000594263"/>
    </source>
</evidence>
<dbReference type="Pfam" id="PF23733">
    <property type="entry name" value="GRXCR1-2_C"/>
    <property type="match status" value="1"/>
</dbReference>
<dbReference type="AlphaFoldDB" id="A0A7N0V840"/>
<dbReference type="InterPro" id="IPR036249">
    <property type="entry name" value="Thioredoxin-like_sf"/>
</dbReference>
<dbReference type="Gene3D" id="3.40.30.10">
    <property type="entry name" value="Glutaredoxin"/>
    <property type="match status" value="1"/>
</dbReference>
<dbReference type="PANTHER" id="PTHR45669">
    <property type="entry name" value="GLUTAREDOXIN DOMAIN-CONTAINING CYSTEINE-RICH PROTEIN CG12206-RELATED"/>
    <property type="match status" value="1"/>
</dbReference>
<protein>
    <recommendedName>
        <fullName evidence="1">Glutaredoxin domain-containing protein</fullName>
    </recommendedName>
</protein>
<dbReference type="PROSITE" id="PS51354">
    <property type="entry name" value="GLUTAREDOXIN_2"/>
    <property type="match status" value="1"/>
</dbReference>
<dbReference type="EnsemblPlants" id="Kaladp0175s0001.1.v1.1">
    <property type="protein sequence ID" value="Kaladp0175s0001.1.v1.1.CDS.1"/>
    <property type="gene ID" value="Kaladp0175s0001.v1.1"/>
</dbReference>
<evidence type="ECO:0000313" key="2">
    <source>
        <dbReference type="EnsemblPlants" id="Kaladp0175s0001.1.v1.1.CDS.1"/>
    </source>
</evidence>
<reference evidence="2" key="1">
    <citation type="submission" date="2021-01" db="UniProtKB">
        <authorList>
            <consortium name="EnsemblPlants"/>
        </authorList>
    </citation>
    <scope>IDENTIFICATION</scope>
</reference>
<accession>A0A7N0V840</accession>
<organism evidence="2 3">
    <name type="scientific">Kalanchoe fedtschenkoi</name>
    <name type="common">Lavender scallops</name>
    <name type="synonym">South American air plant</name>
    <dbReference type="NCBI Taxonomy" id="63787"/>
    <lineage>
        <taxon>Eukaryota</taxon>
        <taxon>Viridiplantae</taxon>
        <taxon>Streptophyta</taxon>
        <taxon>Embryophyta</taxon>
        <taxon>Tracheophyta</taxon>
        <taxon>Spermatophyta</taxon>
        <taxon>Magnoliopsida</taxon>
        <taxon>eudicotyledons</taxon>
        <taxon>Gunneridae</taxon>
        <taxon>Pentapetalae</taxon>
        <taxon>Saxifragales</taxon>
        <taxon>Crassulaceae</taxon>
        <taxon>Kalanchoe</taxon>
    </lineage>
</organism>
<name>A0A7N0V840_KALFE</name>
<feature type="domain" description="Glutaredoxin" evidence="1">
    <location>
        <begin position="125"/>
        <end position="190"/>
    </location>
</feature>
<dbReference type="SUPFAM" id="SSF52833">
    <property type="entry name" value="Thioredoxin-like"/>
    <property type="match status" value="1"/>
</dbReference>
<sequence length="273" mass="30356">MKGELFKKLKSITTLTIKQSLVLPFSPSDDNLSYPSLPNPVSGLDEDLQLQTGMEFHTCQKHSRSSSIASDESAVTSMCSFQSVSETIESPTPSPGEDEWNDQVPLHLSMSKMDKCSPGGVNSVIFYTTSLRGIRKTFEDCAAIRFLLKSLKIKFCERDVSMDLELRNELWKLMGGRVIPPRLVVKGQCIGGADEVVRLHEQGKLQKLLQGIPVDHHQLDQPCLNCCDVGFLLCSNCNGSCKVHCEDDNDEQLLFTRCSHCNENGLIRCHTCS</sequence>